<organism evidence="2 3">
    <name type="scientific">Goodea atripinnis</name>
    <dbReference type="NCBI Taxonomy" id="208336"/>
    <lineage>
        <taxon>Eukaryota</taxon>
        <taxon>Metazoa</taxon>
        <taxon>Chordata</taxon>
        <taxon>Craniata</taxon>
        <taxon>Vertebrata</taxon>
        <taxon>Euteleostomi</taxon>
        <taxon>Actinopterygii</taxon>
        <taxon>Neopterygii</taxon>
        <taxon>Teleostei</taxon>
        <taxon>Neoteleostei</taxon>
        <taxon>Acanthomorphata</taxon>
        <taxon>Ovalentaria</taxon>
        <taxon>Atherinomorphae</taxon>
        <taxon>Cyprinodontiformes</taxon>
        <taxon>Goodeidae</taxon>
        <taxon>Goodea</taxon>
    </lineage>
</organism>
<evidence type="ECO:0000313" key="2">
    <source>
        <dbReference type="EMBL" id="MEQ2174844.1"/>
    </source>
</evidence>
<dbReference type="Proteomes" id="UP001476798">
    <property type="component" value="Unassembled WGS sequence"/>
</dbReference>
<dbReference type="EMBL" id="JAHRIO010050721">
    <property type="protein sequence ID" value="MEQ2174844.1"/>
    <property type="molecule type" value="Genomic_DNA"/>
</dbReference>
<comment type="caution">
    <text evidence="2">The sequence shown here is derived from an EMBL/GenBank/DDBJ whole genome shotgun (WGS) entry which is preliminary data.</text>
</comment>
<accession>A0ABV0NTX2</accession>
<sequence>MATKAARLAPSFSPGRSHLVSPRDEHGVPRSQSSFVTNTTLSQLTGRLGPADSCCHCQEYAEHVLVFGIAQPLALSSLPFEVPFTLLSAAPVADGDGRLLHWRGPLSYNPSVRASRMFQEEIQKMRHSSAEVKGISSGDDHL</sequence>
<evidence type="ECO:0000313" key="3">
    <source>
        <dbReference type="Proteomes" id="UP001476798"/>
    </source>
</evidence>
<gene>
    <name evidence="2" type="ORF">GOODEAATRI_011919</name>
</gene>
<name>A0ABV0NTX2_9TELE</name>
<feature type="region of interest" description="Disordered" evidence="1">
    <location>
        <begin position="1"/>
        <end position="32"/>
    </location>
</feature>
<proteinExistence type="predicted"/>
<reference evidence="2 3" key="1">
    <citation type="submission" date="2021-06" db="EMBL/GenBank/DDBJ databases">
        <authorList>
            <person name="Palmer J.M."/>
        </authorList>
    </citation>
    <scope>NUCLEOTIDE SEQUENCE [LARGE SCALE GENOMIC DNA]</scope>
    <source>
        <strain evidence="2 3">GA_2019</strain>
        <tissue evidence="2">Muscle</tissue>
    </source>
</reference>
<keyword evidence="3" id="KW-1185">Reference proteome</keyword>
<evidence type="ECO:0000256" key="1">
    <source>
        <dbReference type="SAM" id="MobiDB-lite"/>
    </source>
</evidence>
<protein>
    <submittedName>
        <fullName evidence="2">Uncharacterized protein</fullName>
    </submittedName>
</protein>